<dbReference type="GO" id="GO:0071111">
    <property type="term" value="F:cyclic-guanylate-specific phosphodiesterase activity"/>
    <property type="evidence" value="ECO:0007669"/>
    <property type="project" value="UniProtKB-EC"/>
</dbReference>
<dbReference type="PANTHER" id="PTHR44757:SF2">
    <property type="entry name" value="BIOFILM ARCHITECTURE MAINTENANCE PROTEIN MBAA"/>
    <property type="match status" value="1"/>
</dbReference>
<organism evidence="7 8">
    <name type="scientific">Roseisalinus antarcticus</name>
    <dbReference type="NCBI Taxonomy" id="254357"/>
    <lineage>
        <taxon>Bacteria</taxon>
        <taxon>Pseudomonadati</taxon>
        <taxon>Pseudomonadota</taxon>
        <taxon>Alphaproteobacteria</taxon>
        <taxon>Rhodobacterales</taxon>
        <taxon>Roseobacteraceae</taxon>
        <taxon>Roseisalinus</taxon>
    </lineage>
</organism>
<dbReference type="InterPro" id="IPR035919">
    <property type="entry name" value="EAL_sf"/>
</dbReference>
<dbReference type="Gene3D" id="3.30.450.20">
    <property type="entry name" value="PAS domain"/>
    <property type="match status" value="3"/>
</dbReference>
<keyword evidence="7" id="KW-0378">Hydrolase</keyword>
<dbReference type="NCBIfam" id="TIGR00229">
    <property type="entry name" value="sensory_box"/>
    <property type="match status" value="1"/>
</dbReference>
<keyword evidence="8" id="KW-1185">Reference proteome</keyword>
<dbReference type="PROSITE" id="PS50113">
    <property type="entry name" value="PAC"/>
    <property type="match status" value="2"/>
</dbReference>
<evidence type="ECO:0000256" key="1">
    <source>
        <dbReference type="SAM" id="Coils"/>
    </source>
</evidence>
<dbReference type="InterPro" id="IPR035965">
    <property type="entry name" value="PAS-like_dom_sf"/>
</dbReference>
<gene>
    <name evidence="7" type="primary">gmr_5</name>
    <name evidence="7" type="ORF">ROA7023_03796</name>
</gene>
<feature type="domain" description="GGDEF" evidence="6">
    <location>
        <begin position="615"/>
        <end position="748"/>
    </location>
</feature>
<dbReference type="CDD" id="cd00130">
    <property type="entry name" value="PAS"/>
    <property type="match status" value="2"/>
</dbReference>
<dbReference type="Pfam" id="PF00563">
    <property type="entry name" value="EAL"/>
    <property type="match status" value="1"/>
</dbReference>
<reference evidence="7 8" key="1">
    <citation type="submission" date="2017-03" db="EMBL/GenBank/DDBJ databases">
        <authorList>
            <person name="Afonso C.L."/>
            <person name="Miller P.J."/>
            <person name="Scott M.A."/>
            <person name="Spackman E."/>
            <person name="Goraichik I."/>
            <person name="Dimitrov K.M."/>
            <person name="Suarez D.L."/>
            <person name="Swayne D.E."/>
        </authorList>
    </citation>
    <scope>NUCLEOTIDE SEQUENCE [LARGE SCALE GENOMIC DNA]</scope>
    <source>
        <strain evidence="7 8">CECT 7023</strain>
    </source>
</reference>
<dbReference type="Pfam" id="PF08447">
    <property type="entry name" value="PAS_3"/>
    <property type="match status" value="3"/>
</dbReference>
<dbReference type="Gene3D" id="3.30.70.270">
    <property type="match status" value="1"/>
</dbReference>
<feature type="coiled-coil region" evidence="1">
    <location>
        <begin position="561"/>
        <end position="588"/>
    </location>
</feature>
<dbReference type="Proteomes" id="UP000193900">
    <property type="component" value="Unassembled WGS sequence"/>
</dbReference>
<keyword evidence="1" id="KW-0175">Coiled coil</keyword>
<feature type="compositionally biased region" description="Basic and acidic residues" evidence="2">
    <location>
        <begin position="98"/>
        <end position="116"/>
    </location>
</feature>
<evidence type="ECO:0000259" key="5">
    <source>
        <dbReference type="PROSITE" id="PS50883"/>
    </source>
</evidence>
<protein>
    <submittedName>
        <fullName evidence="7">Cyclic di-GMP phosphodiesterase Gmr</fullName>
        <ecNumber evidence="7">3.1.4.52</ecNumber>
    </submittedName>
</protein>
<feature type="domain" description="PAC" evidence="4">
    <location>
        <begin position="515"/>
        <end position="566"/>
    </location>
</feature>
<dbReference type="InterPro" id="IPR001610">
    <property type="entry name" value="PAC"/>
</dbReference>
<dbReference type="EMBL" id="FWFZ01000030">
    <property type="protein sequence ID" value="SLN74406.1"/>
    <property type="molecule type" value="Genomic_DNA"/>
</dbReference>
<dbReference type="InterPro" id="IPR001633">
    <property type="entry name" value="EAL_dom"/>
</dbReference>
<dbReference type="EC" id="3.1.4.52" evidence="7"/>
<dbReference type="SUPFAM" id="SSF141868">
    <property type="entry name" value="EAL domain-like"/>
    <property type="match status" value="1"/>
</dbReference>
<dbReference type="PROSITE" id="PS50112">
    <property type="entry name" value="PAS"/>
    <property type="match status" value="1"/>
</dbReference>
<dbReference type="PANTHER" id="PTHR44757">
    <property type="entry name" value="DIGUANYLATE CYCLASE DGCP"/>
    <property type="match status" value="1"/>
</dbReference>
<dbReference type="CDD" id="cd01949">
    <property type="entry name" value="GGDEF"/>
    <property type="match status" value="1"/>
</dbReference>
<dbReference type="InterPro" id="IPR000014">
    <property type="entry name" value="PAS"/>
</dbReference>
<evidence type="ECO:0000259" key="4">
    <source>
        <dbReference type="PROSITE" id="PS50113"/>
    </source>
</evidence>
<evidence type="ECO:0000259" key="3">
    <source>
        <dbReference type="PROSITE" id="PS50112"/>
    </source>
</evidence>
<dbReference type="SMART" id="SM00091">
    <property type="entry name" value="PAS"/>
    <property type="match status" value="3"/>
</dbReference>
<dbReference type="SMART" id="SM00052">
    <property type="entry name" value="EAL"/>
    <property type="match status" value="1"/>
</dbReference>
<dbReference type="SUPFAM" id="SSF55073">
    <property type="entry name" value="Nucleotide cyclase"/>
    <property type="match status" value="1"/>
</dbReference>
<dbReference type="PROSITE" id="PS50883">
    <property type="entry name" value="EAL"/>
    <property type="match status" value="1"/>
</dbReference>
<name>A0A1Y5TW48_9RHOB</name>
<feature type="domain" description="EAL" evidence="5">
    <location>
        <begin position="757"/>
        <end position="1008"/>
    </location>
</feature>
<dbReference type="AlphaFoldDB" id="A0A1Y5TW48"/>
<dbReference type="Pfam" id="PF00990">
    <property type="entry name" value="GGDEF"/>
    <property type="match status" value="1"/>
</dbReference>
<dbReference type="InterPro" id="IPR052155">
    <property type="entry name" value="Biofilm_reg_signaling"/>
</dbReference>
<evidence type="ECO:0000256" key="2">
    <source>
        <dbReference type="SAM" id="MobiDB-lite"/>
    </source>
</evidence>
<sequence length="1019" mass="113276">MEDTRLNMSRLLGLDDYAAQLMATLVVDGAVLDDRLVLRHFTPGFAIKFGHPGPAGKSILDYVDDADKRAQLAGMARLPAARPGSGQNDATLPPVAAEDPRRPDNTDHADDQDAHDGPSSGVVELTLTRPRMEVRISPLTRSGDSAYGFLVQEIPESSISNMPIENAGRVAPDARASARRVLSQLSHAYWESNPQTGAFVASELWYLMRGHRVEENDLLQNHKTWKERLHPEDRPALFDYQRKLQAGEADFDLVIYRERHADGHWMTILCKGAVIERDASGAVLRVAGTDAEITASHSTEEYIREIALLEQRWLIAAEYAQLGLWDNDEAAGTRYVSQTWRKMRGYGPNDAFDESRAALAERTHPDDRASLERQIQATVNGDTETVFQEYRERHRDGHWIWILSRGRVIARDAQGRATRIIGIDTDITDIKAASEKIYRMSRRLEVAIQATRVGIWDADLAKDEVVWDARMMEIFGLDRPPGPIAADYWENAIHPDDKERVLAQTAEVEAGKTTFGADYRILRPDGKQRYIRSRSTMLFDGAVGHGLIGVDWDITADVEAAAELSRAHALAHRRNEELEQARAEMEHNALHDALTDLPNRRFIDQQMQAVRGQKQQIAVMQLDLDRFKQINDTLGHAAGDAVLRHVAQVMVGIAPEEATVARVGGDEFVIFFKTAPRPSSIKRIAEKIAYALEIPFEVNAKECRFGVSIGIAIGDLPRQTPEEVFENADMALYEAKDSGRGRSMSFSDRMRIAVETKRLLADALLGGLERDEFYCVYQPQFEAGSLRLSGLEALVRWQRPDGTVAPPSVFLEMAEELGVVERLDQRVLEQVMSDQARWSTLGLAAPRVAVNVSARRLADPQLPQRLQQLGIRPGQLSFELLETVFLDTHNPVIAANIAAIRSMGIEIEIDDFGTGHASIVGMLQLQPSRLKIDQQIVGPLTKGEKQGTLVRSIIDIGRMHGIDVIAEGVETADHVRLLTAMGCNYLQGYGLGVPMPEAELRDRLRSGDWSTPAGTGTGC</sequence>
<evidence type="ECO:0000313" key="7">
    <source>
        <dbReference type="EMBL" id="SLN74406.1"/>
    </source>
</evidence>
<proteinExistence type="predicted"/>
<dbReference type="SUPFAM" id="SSF55785">
    <property type="entry name" value="PYP-like sensor domain (PAS domain)"/>
    <property type="match status" value="3"/>
</dbReference>
<dbReference type="SMART" id="SM00267">
    <property type="entry name" value="GGDEF"/>
    <property type="match status" value="1"/>
</dbReference>
<feature type="domain" description="PAC" evidence="4">
    <location>
        <begin position="386"/>
        <end position="439"/>
    </location>
</feature>
<evidence type="ECO:0000313" key="8">
    <source>
        <dbReference type="Proteomes" id="UP000193900"/>
    </source>
</evidence>
<evidence type="ECO:0000259" key="6">
    <source>
        <dbReference type="PROSITE" id="PS50887"/>
    </source>
</evidence>
<dbReference type="InterPro" id="IPR000160">
    <property type="entry name" value="GGDEF_dom"/>
</dbReference>
<dbReference type="Gene3D" id="2.10.70.100">
    <property type="match status" value="1"/>
</dbReference>
<dbReference type="Gene3D" id="3.20.20.450">
    <property type="entry name" value="EAL domain"/>
    <property type="match status" value="1"/>
</dbReference>
<dbReference type="SMART" id="SM00086">
    <property type="entry name" value="PAC"/>
    <property type="match status" value="3"/>
</dbReference>
<feature type="region of interest" description="Disordered" evidence="2">
    <location>
        <begin position="78"/>
        <end position="126"/>
    </location>
</feature>
<dbReference type="InterPro" id="IPR000700">
    <property type="entry name" value="PAS-assoc_C"/>
</dbReference>
<dbReference type="NCBIfam" id="TIGR00254">
    <property type="entry name" value="GGDEF"/>
    <property type="match status" value="1"/>
</dbReference>
<dbReference type="InterPro" id="IPR043128">
    <property type="entry name" value="Rev_trsase/Diguanyl_cyclase"/>
</dbReference>
<dbReference type="PROSITE" id="PS50887">
    <property type="entry name" value="GGDEF"/>
    <property type="match status" value="1"/>
</dbReference>
<feature type="domain" description="PAS" evidence="3">
    <location>
        <begin position="328"/>
        <end position="382"/>
    </location>
</feature>
<dbReference type="InterPro" id="IPR029787">
    <property type="entry name" value="Nucleotide_cyclase"/>
</dbReference>
<dbReference type="CDD" id="cd01948">
    <property type="entry name" value="EAL"/>
    <property type="match status" value="1"/>
</dbReference>
<dbReference type="InterPro" id="IPR013655">
    <property type="entry name" value="PAS_fold_3"/>
</dbReference>
<accession>A0A1Y5TW48</accession>